<feature type="non-terminal residue" evidence="2">
    <location>
        <position position="1"/>
    </location>
</feature>
<reference evidence="2" key="1">
    <citation type="journal article" date="2017" name="Gigascience">
        <title>The first near-complete assembly of the hexaploid bread wheat genome, Triticum aestivum.</title>
        <authorList>
            <person name="Zimin A.V."/>
            <person name="Puiu D."/>
            <person name="Hall R."/>
            <person name="Kingan S."/>
            <person name="Clavijo B.J."/>
            <person name="Salzberg S.L."/>
        </authorList>
    </citation>
    <scope>NUCLEOTIDE SEQUENCE</scope>
    <source>
        <tissue evidence="2">Leaf</tissue>
    </source>
</reference>
<evidence type="ECO:0000256" key="1">
    <source>
        <dbReference type="SAM" id="MobiDB-lite"/>
    </source>
</evidence>
<proteinExistence type="predicted"/>
<dbReference type="OrthoDB" id="3509362at2759"/>
<name>A0A9R1J0J1_WHEAT</name>
<comment type="caution">
    <text evidence="2">The sequence shown here is derived from an EMBL/GenBank/DDBJ whole genome shotgun (WGS) entry which is preliminary data.</text>
</comment>
<dbReference type="EMBL" id="CM022214">
    <property type="protein sequence ID" value="KAF6999855.1"/>
    <property type="molecule type" value="Genomic_DNA"/>
</dbReference>
<dbReference type="AlphaFoldDB" id="A0A9R1J0J1"/>
<evidence type="ECO:0000313" key="2">
    <source>
        <dbReference type="EMBL" id="KAF6999855.1"/>
    </source>
</evidence>
<sequence length="34" mass="3755">LHIRVKHNHPLPEAPRAHGDLKARKTPGSIPLTP</sequence>
<gene>
    <name evidence="2" type="ORF">CFC21_015831</name>
</gene>
<organism evidence="2">
    <name type="scientific">Triticum aestivum</name>
    <name type="common">Wheat</name>
    <dbReference type="NCBI Taxonomy" id="4565"/>
    <lineage>
        <taxon>Eukaryota</taxon>
        <taxon>Viridiplantae</taxon>
        <taxon>Streptophyta</taxon>
        <taxon>Embryophyta</taxon>
        <taxon>Tracheophyta</taxon>
        <taxon>Spermatophyta</taxon>
        <taxon>Magnoliopsida</taxon>
        <taxon>Liliopsida</taxon>
        <taxon>Poales</taxon>
        <taxon>Poaceae</taxon>
        <taxon>BOP clade</taxon>
        <taxon>Pooideae</taxon>
        <taxon>Triticodae</taxon>
        <taxon>Triticeae</taxon>
        <taxon>Triticinae</taxon>
        <taxon>Triticum</taxon>
    </lineage>
</organism>
<reference evidence="2" key="2">
    <citation type="submission" date="2020-03" db="EMBL/GenBank/DDBJ databases">
        <title>The second near-complete assembly of the hexaploid bread wheat (Triticum aestivum) genome.</title>
        <authorList>
            <person name="Zimin A.V."/>
            <person name="Puiu D."/>
            <person name="Shumante A."/>
            <person name="Alonge M."/>
            <person name="Salzberg S.L."/>
        </authorList>
    </citation>
    <scope>NUCLEOTIDE SEQUENCE</scope>
    <source>
        <tissue evidence="2">Leaf</tissue>
    </source>
</reference>
<accession>A0A9R1J0J1</accession>
<feature type="region of interest" description="Disordered" evidence="1">
    <location>
        <begin position="1"/>
        <end position="34"/>
    </location>
</feature>
<protein>
    <submittedName>
        <fullName evidence="2">Uncharacterized protein</fullName>
    </submittedName>
</protein>
<dbReference type="Proteomes" id="UP000815260">
    <property type="component" value="Chromosome 2A"/>
</dbReference>